<proteinExistence type="predicted"/>
<organism evidence="1">
    <name type="scientific">marine sediment metagenome</name>
    <dbReference type="NCBI Taxonomy" id="412755"/>
    <lineage>
        <taxon>unclassified sequences</taxon>
        <taxon>metagenomes</taxon>
        <taxon>ecological metagenomes</taxon>
    </lineage>
</organism>
<gene>
    <name evidence="1" type="ORF">S01H1_15733</name>
</gene>
<accession>X0SIR7</accession>
<sequence>MILIVGISTACVLGVGYIIHNKENVLDVVFMISSQTRQLFITNDQFRLKTAYLYYDINKYLDVTYFFIKDKQNIKEMIEKGKIDKSIFDYLCSSKNSFKIDPQQMRIKFEYEYDNNSYITYYSYDNGIRSDKKLDDYDNLDYPLINKEKMDNFRDKDIINGFFEEKYKDIDDSFYITCKSKLGNIQKVLINGEEDERLLKLFNRIKGYFNDYGMLENNCIKSSWIYDEYDIDKEAIIEIHQGLYLDEITFDLRSDILRLEYNNEYIIS</sequence>
<dbReference type="AlphaFoldDB" id="X0SIR7"/>
<name>X0SIR7_9ZZZZ</name>
<comment type="caution">
    <text evidence="1">The sequence shown here is derived from an EMBL/GenBank/DDBJ whole genome shotgun (WGS) entry which is preliminary data.</text>
</comment>
<protein>
    <submittedName>
        <fullName evidence="1">Uncharacterized protein</fullName>
    </submittedName>
</protein>
<evidence type="ECO:0000313" key="1">
    <source>
        <dbReference type="EMBL" id="GAF75797.1"/>
    </source>
</evidence>
<dbReference type="EMBL" id="BARS01008231">
    <property type="protein sequence ID" value="GAF75797.1"/>
    <property type="molecule type" value="Genomic_DNA"/>
</dbReference>
<reference evidence="1" key="1">
    <citation type="journal article" date="2014" name="Front. Microbiol.">
        <title>High frequency of phylogenetically diverse reductive dehalogenase-homologous genes in deep subseafloor sedimentary metagenomes.</title>
        <authorList>
            <person name="Kawai M."/>
            <person name="Futagami T."/>
            <person name="Toyoda A."/>
            <person name="Takaki Y."/>
            <person name="Nishi S."/>
            <person name="Hori S."/>
            <person name="Arai W."/>
            <person name="Tsubouchi T."/>
            <person name="Morono Y."/>
            <person name="Uchiyama I."/>
            <person name="Ito T."/>
            <person name="Fujiyama A."/>
            <person name="Inagaki F."/>
            <person name="Takami H."/>
        </authorList>
    </citation>
    <scope>NUCLEOTIDE SEQUENCE</scope>
    <source>
        <strain evidence="1">Expedition CK06-06</strain>
    </source>
</reference>
<feature type="non-terminal residue" evidence="1">
    <location>
        <position position="268"/>
    </location>
</feature>